<feature type="region of interest" description="Disordered" evidence="5">
    <location>
        <begin position="216"/>
        <end position="243"/>
    </location>
</feature>
<organism evidence="7 8">
    <name type="scientific">Leucosporidium creatinivorum</name>
    <dbReference type="NCBI Taxonomy" id="106004"/>
    <lineage>
        <taxon>Eukaryota</taxon>
        <taxon>Fungi</taxon>
        <taxon>Dikarya</taxon>
        <taxon>Basidiomycota</taxon>
        <taxon>Pucciniomycotina</taxon>
        <taxon>Microbotryomycetes</taxon>
        <taxon>Leucosporidiales</taxon>
        <taxon>Leucosporidium</taxon>
    </lineage>
</organism>
<comment type="subcellular location">
    <subcellularLocation>
        <location evidence="1">Membrane</location>
        <topology evidence="1">Multi-pass membrane protein</topology>
    </subcellularLocation>
</comment>
<evidence type="ECO:0000256" key="1">
    <source>
        <dbReference type="ARBA" id="ARBA00004141"/>
    </source>
</evidence>
<evidence type="ECO:0000313" key="7">
    <source>
        <dbReference type="EMBL" id="ORY72881.1"/>
    </source>
</evidence>
<dbReference type="PANTHER" id="PTHR12570:SF65">
    <property type="entry name" value="MAGNESIUM TRANSPORTER NIPA9-RELATED"/>
    <property type="match status" value="1"/>
</dbReference>
<protein>
    <submittedName>
        <fullName evidence="7">Magnesium transporter NIPA-domain-containing protein</fullName>
    </submittedName>
</protein>
<feature type="transmembrane region" description="Helical" evidence="6">
    <location>
        <begin position="95"/>
        <end position="125"/>
    </location>
</feature>
<proteinExistence type="predicted"/>
<gene>
    <name evidence="7" type="ORF">BCR35DRAFT_333837</name>
</gene>
<evidence type="ECO:0000256" key="2">
    <source>
        <dbReference type="ARBA" id="ARBA00022692"/>
    </source>
</evidence>
<evidence type="ECO:0000256" key="5">
    <source>
        <dbReference type="SAM" id="MobiDB-lite"/>
    </source>
</evidence>
<comment type="caution">
    <text evidence="7">The sequence shown here is derived from an EMBL/GenBank/DDBJ whole genome shotgun (WGS) entry which is preliminary data.</text>
</comment>
<dbReference type="PANTHER" id="PTHR12570">
    <property type="match status" value="1"/>
</dbReference>
<keyword evidence="4 6" id="KW-0472">Membrane</keyword>
<keyword evidence="8" id="KW-1185">Reference proteome</keyword>
<feature type="transmembrane region" description="Helical" evidence="6">
    <location>
        <begin position="6"/>
        <end position="22"/>
    </location>
</feature>
<evidence type="ECO:0000256" key="3">
    <source>
        <dbReference type="ARBA" id="ARBA00022989"/>
    </source>
</evidence>
<feature type="transmembrane region" description="Helical" evidence="6">
    <location>
        <begin position="131"/>
        <end position="150"/>
    </location>
</feature>
<dbReference type="OrthoDB" id="165382at2759"/>
<accession>A0A1Y2EMS9</accession>
<dbReference type="Pfam" id="PF05653">
    <property type="entry name" value="Mg_trans_NIPA"/>
    <property type="match status" value="1"/>
</dbReference>
<name>A0A1Y2EMS9_9BASI</name>
<feature type="transmembrane region" description="Helical" evidence="6">
    <location>
        <begin position="29"/>
        <end position="47"/>
    </location>
</feature>
<reference evidence="7 8" key="1">
    <citation type="submission" date="2016-07" db="EMBL/GenBank/DDBJ databases">
        <title>Pervasive Adenine N6-methylation of Active Genes in Fungi.</title>
        <authorList>
            <consortium name="DOE Joint Genome Institute"/>
            <person name="Mondo S.J."/>
            <person name="Dannebaum R.O."/>
            <person name="Kuo R.C."/>
            <person name="Labutti K."/>
            <person name="Haridas S."/>
            <person name="Kuo A."/>
            <person name="Salamov A."/>
            <person name="Ahrendt S.R."/>
            <person name="Lipzen A."/>
            <person name="Sullivan W."/>
            <person name="Andreopoulos W.B."/>
            <person name="Clum A."/>
            <person name="Lindquist E."/>
            <person name="Daum C."/>
            <person name="Ramamoorthy G.K."/>
            <person name="Gryganskyi A."/>
            <person name="Culley D."/>
            <person name="Magnuson J.K."/>
            <person name="James T.Y."/>
            <person name="O'Malley M.A."/>
            <person name="Stajich J.E."/>
            <person name="Spatafora J.W."/>
            <person name="Visel A."/>
            <person name="Grigoriev I.V."/>
        </authorList>
    </citation>
    <scope>NUCLEOTIDE SEQUENCE [LARGE SCALE GENOMIC DNA]</scope>
    <source>
        <strain evidence="7 8">62-1032</strain>
    </source>
</reference>
<dbReference type="GO" id="GO:0015095">
    <property type="term" value="F:magnesium ion transmembrane transporter activity"/>
    <property type="evidence" value="ECO:0007669"/>
    <property type="project" value="InterPro"/>
</dbReference>
<dbReference type="Proteomes" id="UP000193467">
    <property type="component" value="Unassembled WGS sequence"/>
</dbReference>
<feature type="transmembrane region" description="Helical" evidence="6">
    <location>
        <begin position="162"/>
        <end position="182"/>
    </location>
</feature>
<dbReference type="InParanoid" id="A0A1Y2EMS9"/>
<keyword evidence="2 6" id="KW-0812">Transmembrane</keyword>
<feature type="region of interest" description="Disordered" evidence="5">
    <location>
        <begin position="281"/>
        <end position="304"/>
    </location>
</feature>
<dbReference type="EMBL" id="MCGR01000049">
    <property type="protein sequence ID" value="ORY72881.1"/>
    <property type="molecule type" value="Genomic_DNA"/>
</dbReference>
<feature type="transmembrane region" description="Helical" evidence="6">
    <location>
        <begin position="59"/>
        <end position="83"/>
    </location>
</feature>
<evidence type="ECO:0000313" key="8">
    <source>
        <dbReference type="Proteomes" id="UP000193467"/>
    </source>
</evidence>
<sequence>LVAPLGSVALVANVVLAPLIVREPFRRQDLFGCFLAFLGGATVVYASKSNDKKLYPDEIIAAITAPLFLVYSAVCIAAIIVLINLSRTRYGDKWVMIDLGICALSGGFTVLATKAFSSFLTLIFLDTFRNWITYPILLVLISTAFIQVNFINKALQRFESRVVIPSQFMSFALSTIVGSAVLYREFDDVDLPSFLNFAFGCLLSGGGVYLLTRDTAPTPSSTPSTSSSDTLLPKSYSTPSADRTTATPLLALPHAGDGGSLRARKLSLTLGGTQYLLAHSPATGSVRGRRGRGLSDSEEESGDDTAIESALAAIHIESEEDAAEAERRRRRFFEAASSYAVADYIAVDRHAPRTSKAQHRISPVSRRASRLLVVLAFRATTPLANLRGLLLRKEKYFAQDYVAPNAIECELWSLLGVLGGPGSEETAYTAAVQGLAQGPSKEDRQRFFTSLKNGCRRKEQKCDWMAKILALVDAGQPTLDYHPCSSTPVPGFTVTELPRKFDGCFSLGRVATARNVVAVLALSPDKEYGALNKVGGKLRENAMNAFYLLTEQEGRIFVPGLVIARNRACLFILDREALRIAEVKDCWTTSQGFAQLAIILSYLSKLNIHTGGFAAFFDFAYDNGIVPTRLNPSALLDFVAVLPASKQHHSLRLIAKPHPQHTPFSRATLIYSVESKKRAASQSVAEEGEGEALKAEERQAIFKMQWVSDDRAGQEHAVFCTLEQRLTDDSDVRQFLLVKANE</sequence>
<feature type="non-terminal residue" evidence="7">
    <location>
        <position position="1"/>
    </location>
</feature>
<evidence type="ECO:0000256" key="4">
    <source>
        <dbReference type="ARBA" id="ARBA00023136"/>
    </source>
</evidence>
<keyword evidence="3 6" id="KW-1133">Transmembrane helix</keyword>
<evidence type="ECO:0000256" key="6">
    <source>
        <dbReference type="SAM" id="Phobius"/>
    </source>
</evidence>
<dbReference type="GO" id="GO:0016020">
    <property type="term" value="C:membrane"/>
    <property type="evidence" value="ECO:0007669"/>
    <property type="project" value="UniProtKB-SubCell"/>
</dbReference>
<dbReference type="AlphaFoldDB" id="A0A1Y2EMS9"/>
<feature type="compositionally biased region" description="Low complexity" evidence="5">
    <location>
        <begin position="217"/>
        <end position="228"/>
    </location>
</feature>
<dbReference type="InterPro" id="IPR008521">
    <property type="entry name" value="Mg_trans_NIPA"/>
</dbReference>